<gene>
    <name evidence="8" type="ORF">NXS10_05740</name>
</gene>
<keyword evidence="9" id="KW-1185">Reference proteome</keyword>
<feature type="transmembrane region" description="Helical" evidence="7">
    <location>
        <begin position="313"/>
        <end position="331"/>
    </location>
</feature>
<keyword evidence="5 7" id="KW-1133">Transmembrane helix</keyword>
<evidence type="ECO:0000313" key="8">
    <source>
        <dbReference type="EMBL" id="MCS4488459.1"/>
    </source>
</evidence>
<dbReference type="RefSeq" id="WP_259138666.1">
    <property type="nucleotide sequence ID" value="NZ_JANUXX010000006.1"/>
</dbReference>
<dbReference type="EMBL" id="JANUXX010000006">
    <property type="protein sequence ID" value="MCS4488459.1"/>
    <property type="molecule type" value="Genomic_DNA"/>
</dbReference>
<evidence type="ECO:0000313" key="9">
    <source>
        <dbReference type="Proteomes" id="UP001206548"/>
    </source>
</evidence>
<keyword evidence="6 7" id="KW-0472">Membrane</keyword>
<protein>
    <submittedName>
        <fullName evidence="8">YeiH family protein</fullName>
    </submittedName>
</protein>
<comment type="caution">
    <text evidence="8">The sequence shown here is derived from an EMBL/GenBank/DDBJ whole genome shotgun (WGS) entry which is preliminary data.</text>
</comment>
<evidence type="ECO:0000256" key="7">
    <source>
        <dbReference type="SAM" id="Phobius"/>
    </source>
</evidence>
<reference evidence="8 9" key="1">
    <citation type="journal article" date="2023" name="Int. J. Syst. Evol. Microbiol.">
        <title>Streptococcus sciuri sp. nov., Staphylococcus marylandisciuri sp. nov. and Staphylococcus americanisciuri sp. nov., isolated from faeces of eastern grey squirrel (Sciurus carolinensis).</title>
        <authorList>
            <person name="Volokhov D.V."/>
            <person name="Zagorodnyaya T.A."/>
            <person name="Furtak V.A."/>
            <person name="Nattanmai G."/>
            <person name="Randall L."/>
            <person name="Jose S."/>
            <person name="Gao Y."/>
            <person name="Eisenberg T."/>
            <person name="Delmonte P."/>
            <person name="Blom J."/>
            <person name="Mitchell K.K."/>
        </authorList>
    </citation>
    <scope>NUCLEOTIDE SEQUENCE [LARGE SCALE GENOMIC DNA]</scope>
    <source>
        <strain evidence="8 9">SQ9-PEA</strain>
    </source>
</reference>
<evidence type="ECO:0000256" key="6">
    <source>
        <dbReference type="ARBA" id="ARBA00023136"/>
    </source>
</evidence>
<keyword evidence="4 7" id="KW-0812">Transmembrane</keyword>
<organism evidence="8 9">
    <name type="scientific">Streptococcus sciuri</name>
    <dbReference type="NCBI Taxonomy" id="2973939"/>
    <lineage>
        <taxon>Bacteria</taxon>
        <taxon>Bacillati</taxon>
        <taxon>Bacillota</taxon>
        <taxon>Bacilli</taxon>
        <taxon>Lactobacillales</taxon>
        <taxon>Streptococcaceae</taxon>
        <taxon>Streptococcus</taxon>
    </lineage>
</organism>
<evidence type="ECO:0000256" key="2">
    <source>
        <dbReference type="ARBA" id="ARBA00007977"/>
    </source>
</evidence>
<dbReference type="Pfam" id="PF03601">
    <property type="entry name" value="Cons_hypoth698"/>
    <property type="match status" value="1"/>
</dbReference>
<evidence type="ECO:0000256" key="5">
    <source>
        <dbReference type="ARBA" id="ARBA00022989"/>
    </source>
</evidence>
<dbReference type="InterPro" id="IPR018383">
    <property type="entry name" value="UPF0324_pro"/>
</dbReference>
<feature type="transmembrane region" description="Helical" evidence="7">
    <location>
        <begin position="87"/>
        <end position="106"/>
    </location>
</feature>
<dbReference type="PANTHER" id="PTHR30106">
    <property type="entry name" value="INNER MEMBRANE PROTEIN YEIH-RELATED"/>
    <property type="match status" value="1"/>
</dbReference>
<evidence type="ECO:0000256" key="1">
    <source>
        <dbReference type="ARBA" id="ARBA00004651"/>
    </source>
</evidence>
<feature type="transmembrane region" description="Helical" evidence="7">
    <location>
        <begin position="118"/>
        <end position="138"/>
    </location>
</feature>
<feature type="transmembrane region" description="Helical" evidence="7">
    <location>
        <begin position="215"/>
        <end position="234"/>
    </location>
</feature>
<feature type="transmembrane region" description="Helical" evidence="7">
    <location>
        <begin position="29"/>
        <end position="47"/>
    </location>
</feature>
<dbReference type="Proteomes" id="UP001206548">
    <property type="component" value="Unassembled WGS sequence"/>
</dbReference>
<comment type="subcellular location">
    <subcellularLocation>
        <location evidence="1">Cell membrane</location>
        <topology evidence="1">Multi-pass membrane protein</topology>
    </subcellularLocation>
</comment>
<accession>A0ABT2F7R6</accession>
<sequence length="338" mass="36295">MVHRYAPGIGICLFISTIAWFLGHYFPVIGAPVFGLLMGIAVGMGYTNREKTTAGIAFTSKYLLQTAVVFLGFGLNMTQVLRVGEQSLPIIIVTISIALVTAYLLAKFFKLPTDNATLIGVGSSICGGSAIAATAPIIEASDDDVATSISVIFFFNLIAALTFPSLGEWLGLSHHGFAIFSGTAVNDTSSVTATASAWDVIHNSHTLAEATIVKLTRTLAIIPITLALSTYRYHKINKEQTKVQTFKLSKVFPIFIVYFVIASLITTLFSSMGWNMGIFHMLQQLSKFLIVMAMSAIGINTNLVKLIKTGGTAIGLGACCWIAVIVASLIMQHVMGIW</sequence>
<feature type="transmembrane region" description="Helical" evidence="7">
    <location>
        <begin position="288"/>
        <end position="307"/>
    </location>
</feature>
<name>A0ABT2F7R6_9STRE</name>
<evidence type="ECO:0000256" key="3">
    <source>
        <dbReference type="ARBA" id="ARBA00022475"/>
    </source>
</evidence>
<evidence type="ECO:0000256" key="4">
    <source>
        <dbReference type="ARBA" id="ARBA00022692"/>
    </source>
</evidence>
<proteinExistence type="inferred from homology"/>
<dbReference type="PANTHER" id="PTHR30106:SF1">
    <property type="entry name" value="UPF0324 MEMBRANE PROTEIN FN0533"/>
    <property type="match status" value="1"/>
</dbReference>
<feature type="transmembrane region" description="Helical" evidence="7">
    <location>
        <begin position="144"/>
        <end position="163"/>
    </location>
</feature>
<feature type="transmembrane region" description="Helical" evidence="7">
    <location>
        <begin position="54"/>
        <end position="75"/>
    </location>
</feature>
<comment type="similarity">
    <text evidence="2">Belongs to the UPF0324 family.</text>
</comment>
<feature type="transmembrane region" description="Helical" evidence="7">
    <location>
        <begin position="254"/>
        <end position="276"/>
    </location>
</feature>
<keyword evidence="3" id="KW-1003">Cell membrane</keyword>